<organism evidence="2 3">
    <name type="scientific">Liparis tanakae</name>
    <name type="common">Tanaka's snailfish</name>
    <dbReference type="NCBI Taxonomy" id="230148"/>
    <lineage>
        <taxon>Eukaryota</taxon>
        <taxon>Metazoa</taxon>
        <taxon>Chordata</taxon>
        <taxon>Craniata</taxon>
        <taxon>Vertebrata</taxon>
        <taxon>Euteleostomi</taxon>
        <taxon>Actinopterygii</taxon>
        <taxon>Neopterygii</taxon>
        <taxon>Teleostei</taxon>
        <taxon>Neoteleostei</taxon>
        <taxon>Acanthomorphata</taxon>
        <taxon>Eupercaria</taxon>
        <taxon>Perciformes</taxon>
        <taxon>Cottioidei</taxon>
        <taxon>Cottales</taxon>
        <taxon>Liparidae</taxon>
        <taxon>Liparis</taxon>
    </lineage>
</organism>
<keyword evidence="1" id="KW-1133">Transmembrane helix</keyword>
<keyword evidence="3" id="KW-1185">Reference proteome</keyword>
<dbReference type="Proteomes" id="UP000314294">
    <property type="component" value="Unassembled WGS sequence"/>
</dbReference>
<reference evidence="2 3" key="1">
    <citation type="submission" date="2019-03" db="EMBL/GenBank/DDBJ databases">
        <title>First draft genome of Liparis tanakae, snailfish: a comprehensive survey of snailfish specific genes.</title>
        <authorList>
            <person name="Kim W."/>
            <person name="Song I."/>
            <person name="Jeong J.-H."/>
            <person name="Kim D."/>
            <person name="Kim S."/>
            <person name="Ryu S."/>
            <person name="Song J.Y."/>
            <person name="Lee S.K."/>
        </authorList>
    </citation>
    <scope>NUCLEOTIDE SEQUENCE [LARGE SCALE GENOMIC DNA]</scope>
    <source>
        <tissue evidence="2">Muscle</tissue>
    </source>
</reference>
<protein>
    <submittedName>
        <fullName evidence="2">Uncharacterized protein</fullName>
    </submittedName>
</protein>
<evidence type="ECO:0000256" key="1">
    <source>
        <dbReference type="SAM" id="Phobius"/>
    </source>
</evidence>
<sequence>MEEKARQVLMEEGGRIRAFGPSSSQGAGVSDTAARRPDELLCLFALLVLLSAAAIQIRAHGTLGSQGVPVTITIPVHVKVDAPPSGPCVYGPDNSVPTSHSPLPLFLRCIPTIALLPGPIALLQRTGLETARHIAVPTGFLNSVTTPCAPETH</sequence>
<accession>A0A4Z2IND4</accession>
<keyword evidence="1" id="KW-0812">Transmembrane</keyword>
<name>A0A4Z2IND4_9TELE</name>
<evidence type="ECO:0000313" key="3">
    <source>
        <dbReference type="Proteomes" id="UP000314294"/>
    </source>
</evidence>
<dbReference type="AlphaFoldDB" id="A0A4Z2IND4"/>
<gene>
    <name evidence="2" type="ORF">EYF80_010389</name>
</gene>
<keyword evidence="1" id="KW-0472">Membrane</keyword>
<comment type="caution">
    <text evidence="2">The sequence shown here is derived from an EMBL/GenBank/DDBJ whole genome shotgun (WGS) entry which is preliminary data.</text>
</comment>
<evidence type="ECO:0000313" key="2">
    <source>
        <dbReference type="EMBL" id="TNN79365.1"/>
    </source>
</evidence>
<proteinExistence type="predicted"/>
<dbReference type="EMBL" id="SRLO01000065">
    <property type="protein sequence ID" value="TNN79365.1"/>
    <property type="molecule type" value="Genomic_DNA"/>
</dbReference>
<feature type="transmembrane region" description="Helical" evidence="1">
    <location>
        <begin position="40"/>
        <end position="59"/>
    </location>
</feature>